<name>A0AAX4NJ62_9ARCH</name>
<evidence type="ECO:0000256" key="3">
    <source>
        <dbReference type="ARBA" id="ARBA00012953"/>
    </source>
</evidence>
<gene>
    <name evidence="7" type="ORF">OXIME_001478</name>
</gene>
<evidence type="ECO:0000313" key="7">
    <source>
        <dbReference type="EMBL" id="WYY00892.1"/>
    </source>
</evidence>
<dbReference type="EC" id="3.1.3.71" evidence="3"/>
<dbReference type="GO" id="GO:0000287">
    <property type="term" value="F:magnesium ion binding"/>
    <property type="evidence" value="ECO:0007669"/>
    <property type="project" value="InterPro"/>
</dbReference>
<comment type="cofactor">
    <cofactor evidence="1">
        <name>Mg(2+)</name>
        <dbReference type="ChEBI" id="CHEBI:18420"/>
    </cofactor>
</comment>
<dbReference type="GO" id="GO:0050532">
    <property type="term" value="F:2-phosphosulfolactate phosphatase activity"/>
    <property type="evidence" value="ECO:0007669"/>
    <property type="project" value="UniProtKB-EC"/>
</dbReference>
<organism evidence="7 8">
    <name type="scientific">Oxyplasma meridianum</name>
    <dbReference type="NCBI Taxonomy" id="3073602"/>
    <lineage>
        <taxon>Archaea</taxon>
        <taxon>Methanobacteriati</taxon>
        <taxon>Thermoplasmatota</taxon>
        <taxon>Thermoplasmata</taxon>
        <taxon>Thermoplasmatales</taxon>
        <taxon>Thermoplasmataceae</taxon>
        <taxon>Oxyplasma</taxon>
    </lineage>
</organism>
<dbReference type="Gene3D" id="3.90.1560.10">
    <property type="entry name" value="ComB-like"/>
    <property type="match status" value="1"/>
</dbReference>
<evidence type="ECO:0000256" key="5">
    <source>
        <dbReference type="ARBA" id="ARBA00022842"/>
    </source>
</evidence>
<dbReference type="Pfam" id="PF04029">
    <property type="entry name" value="2-ph_phosp"/>
    <property type="match status" value="1"/>
</dbReference>
<dbReference type="SUPFAM" id="SSF142823">
    <property type="entry name" value="ComB-like"/>
    <property type="match status" value="1"/>
</dbReference>
<keyword evidence="8" id="KW-1185">Reference proteome</keyword>
<accession>A0AAX4NJ62</accession>
<dbReference type="PANTHER" id="PTHR37311">
    <property type="entry name" value="2-PHOSPHOSULFOLACTATE PHOSPHATASE-RELATED"/>
    <property type="match status" value="1"/>
</dbReference>
<dbReference type="GeneID" id="95968216"/>
<evidence type="ECO:0000256" key="4">
    <source>
        <dbReference type="ARBA" id="ARBA00022801"/>
    </source>
</evidence>
<evidence type="ECO:0000256" key="2">
    <source>
        <dbReference type="ARBA" id="ARBA00009997"/>
    </source>
</evidence>
<dbReference type="InterPro" id="IPR005238">
    <property type="entry name" value="ComB-like"/>
</dbReference>
<evidence type="ECO:0000256" key="1">
    <source>
        <dbReference type="ARBA" id="ARBA00001946"/>
    </source>
</evidence>
<comment type="similarity">
    <text evidence="2">Belongs to the ComB family.</text>
</comment>
<dbReference type="EMBL" id="CP133772">
    <property type="protein sequence ID" value="WYY00892.1"/>
    <property type="molecule type" value="Genomic_DNA"/>
</dbReference>
<keyword evidence="4" id="KW-0378">Hydrolase</keyword>
<evidence type="ECO:0000313" key="8">
    <source>
        <dbReference type="Proteomes" id="UP001451606"/>
    </source>
</evidence>
<sequence>MEISIIDGRKEKEFRESTKVLVDVFRSTTTIPYILKGGCSKIIPTASIKEARSIKRDIPDALLIGERYGIRIRGFDYNNSPYEVANANLNGKTVIFTSTNGTKVLERIKGKGDIFIASFVNAGATLGILQGRDRVDIVLSNRPDGPADEDIFFGEYLRELLEGKTPDREAYRRMIISSKGAKRLGLMGSKHDIYYTMKYDEIDFPVYFDGRYIIRYG</sequence>
<reference evidence="7 8" key="1">
    <citation type="submission" date="2023-09" db="EMBL/GenBank/DDBJ databases">
        <authorList>
            <person name="Golyshina O.V."/>
            <person name="Lunev E.A."/>
            <person name="Bargiela R."/>
            <person name="Gaines M.C."/>
            <person name="Daum B."/>
            <person name="Bale N.J."/>
            <person name="Koenen M."/>
            <person name="Sinninghe Damst J.S."/>
            <person name="Yakimov M."/>
            <person name="Golyshin P.N."/>
        </authorList>
    </citation>
    <scope>NUCLEOTIDE SEQUENCE [LARGE SCALE GENOMIC DNA]</scope>
    <source>
        <strain evidence="7 8">M1</strain>
    </source>
</reference>
<dbReference type="InterPro" id="IPR036702">
    <property type="entry name" value="ComB-like_sf"/>
</dbReference>
<dbReference type="RefSeq" id="WP_393971218.1">
    <property type="nucleotide sequence ID" value="NZ_CP133772.1"/>
</dbReference>
<dbReference type="AlphaFoldDB" id="A0AAX4NJ62"/>
<proteinExistence type="inferred from homology"/>
<comment type="catalytic activity">
    <reaction evidence="6">
        <text>(2R)-O-phospho-3-sulfolactate + H2O = (2R)-3-sulfolactate + phosphate</text>
        <dbReference type="Rhea" id="RHEA:23416"/>
        <dbReference type="ChEBI" id="CHEBI:15377"/>
        <dbReference type="ChEBI" id="CHEBI:15597"/>
        <dbReference type="ChEBI" id="CHEBI:43474"/>
        <dbReference type="ChEBI" id="CHEBI:58738"/>
        <dbReference type="EC" id="3.1.3.71"/>
    </reaction>
</comment>
<dbReference type="KEGG" id="omr:OXIME_001478"/>
<evidence type="ECO:0000256" key="6">
    <source>
        <dbReference type="ARBA" id="ARBA00033711"/>
    </source>
</evidence>
<protein>
    <recommendedName>
        <fullName evidence="3">2-phosphosulfolactate phosphatase</fullName>
        <ecNumber evidence="3">3.1.3.71</ecNumber>
    </recommendedName>
</protein>
<dbReference type="GO" id="GO:0050545">
    <property type="term" value="F:sulfopyruvate decarboxylase activity"/>
    <property type="evidence" value="ECO:0007669"/>
    <property type="project" value="TreeGrafter"/>
</dbReference>
<dbReference type="PANTHER" id="PTHR37311:SF1">
    <property type="entry name" value="2-PHOSPHOSULFOLACTATE PHOSPHATASE-RELATED"/>
    <property type="match status" value="1"/>
</dbReference>
<dbReference type="Proteomes" id="UP001451606">
    <property type="component" value="Chromosome"/>
</dbReference>
<keyword evidence="5" id="KW-0460">Magnesium</keyword>